<dbReference type="EMBL" id="JBEPSH010000003">
    <property type="protein sequence ID" value="MET4576814.1"/>
    <property type="molecule type" value="Genomic_DNA"/>
</dbReference>
<organism evidence="2 3">
    <name type="scientific">Ottowia thiooxydans</name>
    <dbReference type="NCBI Taxonomy" id="219182"/>
    <lineage>
        <taxon>Bacteria</taxon>
        <taxon>Pseudomonadati</taxon>
        <taxon>Pseudomonadota</taxon>
        <taxon>Betaproteobacteria</taxon>
        <taxon>Burkholderiales</taxon>
        <taxon>Comamonadaceae</taxon>
        <taxon>Ottowia</taxon>
    </lineage>
</organism>
<name>A0ABV2Q704_9BURK</name>
<feature type="transmembrane region" description="Helical" evidence="1">
    <location>
        <begin position="376"/>
        <end position="397"/>
    </location>
</feature>
<protein>
    <submittedName>
        <fullName evidence="2">Iron-regulated membrane protein</fullName>
    </submittedName>
</protein>
<feature type="transmembrane region" description="Helical" evidence="1">
    <location>
        <begin position="153"/>
        <end position="173"/>
    </location>
</feature>
<keyword evidence="1" id="KW-0472">Membrane</keyword>
<gene>
    <name evidence="2" type="ORF">ABIE13_001923</name>
</gene>
<dbReference type="Proteomes" id="UP001549320">
    <property type="component" value="Unassembled WGS sequence"/>
</dbReference>
<feature type="transmembrane region" description="Helical" evidence="1">
    <location>
        <begin position="223"/>
        <end position="242"/>
    </location>
</feature>
<dbReference type="PANTHER" id="PTHR34219:SF5">
    <property type="entry name" value="BLR4505 PROTEIN"/>
    <property type="match status" value="1"/>
</dbReference>
<dbReference type="InterPro" id="IPR005625">
    <property type="entry name" value="PepSY-ass_TM"/>
</dbReference>
<proteinExistence type="predicted"/>
<reference evidence="2 3" key="1">
    <citation type="submission" date="2024-06" db="EMBL/GenBank/DDBJ databases">
        <title>Sorghum-associated microbial communities from plants grown in Nebraska, USA.</title>
        <authorList>
            <person name="Schachtman D."/>
        </authorList>
    </citation>
    <scope>NUCLEOTIDE SEQUENCE [LARGE SCALE GENOMIC DNA]</scope>
    <source>
        <strain evidence="2 3">2709</strain>
    </source>
</reference>
<keyword evidence="1" id="KW-1133">Transmembrane helix</keyword>
<dbReference type="PANTHER" id="PTHR34219">
    <property type="entry name" value="IRON-REGULATED INNER MEMBRANE PROTEIN-RELATED"/>
    <property type="match status" value="1"/>
</dbReference>
<evidence type="ECO:0000313" key="3">
    <source>
        <dbReference type="Proteomes" id="UP001549320"/>
    </source>
</evidence>
<keyword evidence="1" id="KW-0812">Transmembrane</keyword>
<sequence length="404" mass="45351">MRALLRRLHRWCGLSVAIVLLASSLSGSLIAFEHELDSWLNPELFYTETARAALPLDALIAKIEEQDPRLRVTQMPLDTQPGQAREVHVEPKTITGPHRASIGFDRLFVDPTTGRMLGSRQWGVWQWDRAHLMPWMNRFHRSLTLPGRIGNQLLGSVAVVWLFISLAGLYLTLPAKLKTSKASELGTRQPKVTTYWSRWKPAWKIKGGTKGFRKINDLHRATGLWVLPLTLSTAFTGIYLNLGNELFKPVVSLFGPITPHPFTTIPKASTPLAKSPVLSPEQALDRARALLPDEARDYENWYLGYDASRGLYRAAFKENGLREHVFRVRYEQIFVDDESGNLLSRFGYISGSTSDRFLVWLYPVHSGKLLGVPGRLAISLGGLFVALICATGVLRWAKRTSAKA</sequence>
<keyword evidence="3" id="KW-1185">Reference proteome</keyword>
<accession>A0ABV2Q704</accession>
<comment type="caution">
    <text evidence="2">The sequence shown here is derived from an EMBL/GenBank/DDBJ whole genome shotgun (WGS) entry which is preliminary data.</text>
</comment>
<dbReference type="RefSeq" id="WP_354442874.1">
    <property type="nucleotide sequence ID" value="NZ_JBEPSH010000003.1"/>
</dbReference>
<evidence type="ECO:0000313" key="2">
    <source>
        <dbReference type="EMBL" id="MET4576814.1"/>
    </source>
</evidence>
<dbReference type="Pfam" id="PF03929">
    <property type="entry name" value="PepSY_TM"/>
    <property type="match status" value="1"/>
</dbReference>
<evidence type="ECO:0000256" key="1">
    <source>
        <dbReference type="SAM" id="Phobius"/>
    </source>
</evidence>